<evidence type="ECO:0000259" key="5">
    <source>
        <dbReference type="Pfam" id="PF02668"/>
    </source>
</evidence>
<evidence type="ECO:0000313" key="7">
    <source>
        <dbReference type="Proteomes" id="UP000326041"/>
    </source>
</evidence>
<dbReference type="RefSeq" id="WP_055605649.1">
    <property type="nucleotide sequence ID" value="NZ_CP023697.1"/>
</dbReference>
<sequence length="329" mass="36187">MREKLTIEGGPAVLTPSGTRDLPEALAEHREEAETRLTEHGAVLFRGFDMTTAEDFAGFGRAVSAARLDYTYRSTPRSTVTDGVFTTTEYPADQEIALHCENAYQRTWPLKLAFFCQTPATTGGETPLADLRKVTAALAPDLLDRFETRGVRYVRHYRPHIDLPWQTVFQTDSRQGVAAYCVAHGIDHTWLDDTVLRTAQTSQGVAYHPRTGERVHFNQAHLFHGSNLPAETARALTSLYGSDGLPRNATYGDGTPLATEDLVAVRAAFAAAQVTFPWERGDVLLVDNMRMSHGRRPYTGPRKVLATLMDSYAPGRGSEGEAPDHPAGS</sequence>
<dbReference type="GO" id="GO:0051213">
    <property type="term" value="F:dioxygenase activity"/>
    <property type="evidence" value="ECO:0007669"/>
    <property type="project" value="UniProtKB-KW"/>
</dbReference>
<keyword evidence="4" id="KW-0045">Antibiotic biosynthesis</keyword>
<organism evidence="6 7">
    <name type="scientific">Streptomyces prasinus</name>
    <dbReference type="NCBI Taxonomy" id="67345"/>
    <lineage>
        <taxon>Bacteria</taxon>
        <taxon>Bacillati</taxon>
        <taxon>Actinomycetota</taxon>
        <taxon>Actinomycetes</taxon>
        <taxon>Kitasatosporales</taxon>
        <taxon>Streptomycetaceae</taxon>
        <taxon>Streptomyces</taxon>
    </lineage>
</organism>
<dbReference type="PANTHER" id="PTHR10696">
    <property type="entry name" value="GAMMA-BUTYROBETAINE HYDROXYLASE-RELATED"/>
    <property type="match status" value="1"/>
</dbReference>
<keyword evidence="7" id="KW-1185">Reference proteome</keyword>
<accession>A0ABX6AP85</accession>
<dbReference type="PANTHER" id="PTHR10696:SF56">
    <property type="entry name" value="TAUD_TFDA-LIKE DOMAIN-CONTAINING PROTEIN"/>
    <property type="match status" value="1"/>
</dbReference>
<dbReference type="EMBL" id="CP023697">
    <property type="protein sequence ID" value="QEV04533.1"/>
    <property type="molecule type" value="Genomic_DNA"/>
</dbReference>
<evidence type="ECO:0000256" key="1">
    <source>
        <dbReference type="ARBA" id="ARBA00001954"/>
    </source>
</evidence>
<reference evidence="6 7" key="1">
    <citation type="submission" date="2017-09" db="EMBL/GenBank/DDBJ databases">
        <authorList>
            <person name="Lee N."/>
            <person name="Cho B.-K."/>
        </authorList>
    </citation>
    <scope>NUCLEOTIDE SEQUENCE [LARGE SCALE GENOMIC DNA]</scope>
    <source>
        <strain evidence="6 7">ATCC 13879</strain>
    </source>
</reference>
<comment type="cofactor">
    <cofactor evidence="1">
        <name>Fe(2+)</name>
        <dbReference type="ChEBI" id="CHEBI:29033"/>
    </cofactor>
</comment>
<dbReference type="SUPFAM" id="SSF51197">
    <property type="entry name" value="Clavaminate synthase-like"/>
    <property type="match status" value="1"/>
</dbReference>
<dbReference type="InterPro" id="IPR003819">
    <property type="entry name" value="TauD/TfdA-like"/>
</dbReference>
<evidence type="ECO:0000256" key="4">
    <source>
        <dbReference type="ARBA" id="ARBA00023194"/>
    </source>
</evidence>
<evidence type="ECO:0000256" key="2">
    <source>
        <dbReference type="ARBA" id="ARBA00023002"/>
    </source>
</evidence>
<keyword evidence="3" id="KW-0408">Iron</keyword>
<dbReference type="InterPro" id="IPR050411">
    <property type="entry name" value="AlphaKG_dependent_hydroxylases"/>
</dbReference>
<dbReference type="GeneID" id="95533202"/>
<dbReference type="InterPro" id="IPR042098">
    <property type="entry name" value="TauD-like_sf"/>
</dbReference>
<gene>
    <name evidence="6" type="ORF">CP972_01060</name>
</gene>
<protein>
    <submittedName>
        <fullName evidence="6">TauD/TfdA family dioxygenase</fullName>
    </submittedName>
</protein>
<evidence type="ECO:0000313" key="6">
    <source>
        <dbReference type="EMBL" id="QEV04533.1"/>
    </source>
</evidence>
<dbReference type="Pfam" id="PF02668">
    <property type="entry name" value="TauD"/>
    <property type="match status" value="1"/>
</dbReference>
<name>A0ABX6AP85_9ACTN</name>
<evidence type="ECO:0000256" key="3">
    <source>
        <dbReference type="ARBA" id="ARBA00023004"/>
    </source>
</evidence>
<feature type="domain" description="TauD/TfdA-like" evidence="5">
    <location>
        <begin position="19"/>
        <end position="305"/>
    </location>
</feature>
<dbReference type="Gene3D" id="3.60.130.10">
    <property type="entry name" value="Clavaminate synthase-like"/>
    <property type="match status" value="1"/>
</dbReference>
<proteinExistence type="predicted"/>
<keyword evidence="6" id="KW-0223">Dioxygenase</keyword>
<keyword evidence="2" id="KW-0560">Oxidoreductase</keyword>
<dbReference type="Proteomes" id="UP000326041">
    <property type="component" value="Chromosome"/>
</dbReference>